<dbReference type="InterPro" id="IPR036291">
    <property type="entry name" value="NAD(P)-bd_dom_sf"/>
</dbReference>
<dbReference type="EMBL" id="FJUW01000018">
    <property type="protein sequence ID" value="CZT00018.1"/>
    <property type="molecule type" value="Genomic_DNA"/>
</dbReference>
<dbReference type="PANTHER" id="PTHR42748">
    <property type="entry name" value="NITROGEN METABOLITE REPRESSION PROTEIN NMRA FAMILY MEMBER"/>
    <property type="match status" value="1"/>
</dbReference>
<dbReference type="InterPro" id="IPR051164">
    <property type="entry name" value="NmrA-like_oxidored"/>
</dbReference>
<dbReference type="InterPro" id="IPR008030">
    <property type="entry name" value="NmrA-like"/>
</dbReference>
<dbReference type="Gene3D" id="3.90.25.10">
    <property type="entry name" value="UDP-galactose 4-epimerase, domain 1"/>
    <property type="match status" value="1"/>
</dbReference>
<feature type="domain" description="NmrA-like" evidence="4">
    <location>
        <begin position="109"/>
        <end position="286"/>
    </location>
</feature>
<evidence type="ECO:0000256" key="2">
    <source>
        <dbReference type="ARBA" id="ARBA00022857"/>
    </source>
</evidence>
<dbReference type="GO" id="GO:0005634">
    <property type="term" value="C:nucleus"/>
    <property type="evidence" value="ECO:0007669"/>
    <property type="project" value="TreeGrafter"/>
</dbReference>
<dbReference type="SUPFAM" id="SSF51735">
    <property type="entry name" value="NAD(P)-binding Rossmann-fold domains"/>
    <property type="match status" value="1"/>
</dbReference>
<reference evidence="6" key="1">
    <citation type="submission" date="2016-03" db="EMBL/GenBank/DDBJ databases">
        <authorList>
            <person name="Ploux O."/>
        </authorList>
    </citation>
    <scope>NUCLEOTIDE SEQUENCE [LARGE SCALE GENOMIC DNA]</scope>
    <source>
        <strain evidence="6">UK7</strain>
    </source>
</reference>
<evidence type="ECO:0000313" key="5">
    <source>
        <dbReference type="EMBL" id="CZT00018.1"/>
    </source>
</evidence>
<organism evidence="5 6">
    <name type="scientific">Rhynchosporium graminicola</name>
    <dbReference type="NCBI Taxonomy" id="2792576"/>
    <lineage>
        <taxon>Eukaryota</taxon>
        <taxon>Fungi</taxon>
        <taxon>Dikarya</taxon>
        <taxon>Ascomycota</taxon>
        <taxon>Pezizomycotina</taxon>
        <taxon>Leotiomycetes</taxon>
        <taxon>Helotiales</taxon>
        <taxon>Ploettnerulaceae</taxon>
        <taxon>Rhynchosporium</taxon>
    </lineage>
</organism>
<dbReference type="PANTHER" id="PTHR42748:SF31">
    <property type="entry name" value="NMRA-LIKE DOMAIN-CONTAINING PROTEIN-RELATED"/>
    <property type="match status" value="1"/>
</dbReference>
<comment type="caution">
    <text evidence="5">The sequence shown here is derived from an EMBL/GenBank/DDBJ whole genome shotgun (WGS) entry which is preliminary data.</text>
</comment>
<proteinExistence type="inferred from homology"/>
<sequence>MSPSIINIAQIDSSLARLAILAEASNQHLRSSSKSPSTLQTPISSPNPDLPQAPAPKNLASIPNVSILEKPWVDITSDWYRGNEVTKVFIASHNEPPAFAEESHFHVTALNGGVKHVVRISTTAANVHPNSKAYYPRTHRAIEKMLESEEFKDMMWTSLQPNVFTSMVLGNALALFKEYRKTGKQVPLSLISSKDAGVGIIDSNDVGAFAAHVLADENPEKHNGKRYVLNGPQDITGQQIVDMVEKELGVPVEDVKYQDISFLEQLYEGQQRTIVMSIKHAVVTAWEGKCGIDTTSKEVPGIYAPKMTPAQTFKELLEE</sequence>
<keyword evidence="2" id="KW-0521">NADP</keyword>
<comment type="similarity">
    <text evidence="1">Belongs to the NmrA-type oxidoreductase family.</text>
</comment>
<accession>A0A1E1KPR5</accession>
<feature type="region of interest" description="Disordered" evidence="3">
    <location>
        <begin position="29"/>
        <end position="56"/>
    </location>
</feature>
<dbReference type="AlphaFoldDB" id="A0A1E1KPR5"/>
<protein>
    <submittedName>
        <fullName evidence="5">Related to NmrA-like family protein</fullName>
    </submittedName>
</protein>
<dbReference type="STRING" id="914237.A0A1E1KPR5"/>
<gene>
    <name evidence="5" type="ORF">RCO7_01751</name>
</gene>
<evidence type="ECO:0000256" key="3">
    <source>
        <dbReference type="SAM" id="MobiDB-lite"/>
    </source>
</evidence>
<feature type="compositionally biased region" description="Polar residues" evidence="3">
    <location>
        <begin position="29"/>
        <end position="47"/>
    </location>
</feature>
<evidence type="ECO:0000259" key="4">
    <source>
        <dbReference type="Pfam" id="PF05368"/>
    </source>
</evidence>
<evidence type="ECO:0000256" key="1">
    <source>
        <dbReference type="ARBA" id="ARBA00006328"/>
    </source>
</evidence>
<keyword evidence="6" id="KW-1185">Reference proteome</keyword>
<dbReference type="Proteomes" id="UP000178129">
    <property type="component" value="Unassembled WGS sequence"/>
</dbReference>
<dbReference type="InParanoid" id="A0A1E1KPR5"/>
<dbReference type="Pfam" id="PF05368">
    <property type="entry name" value="NmrA"/>
    <property type="match status" value="1"/>
</dbReference>
<name>A0A1E1KPR5_9HELO</name>
<evidence type="ECO:0000313" key="6">
    <source>
        <dbReference type="Proteomes" id="UP000178129"/>
    </source>
</evidence>
<dbReference type="Gene3D" id="3.40.50.720">
    <property type="entry name" value="NAD(P)-binding Rossmann-like Domain"/>
    <property type="match status" value="1"/>
</dbReference>